<evidence type="ECO:0000256" key="15">
    <source>
        <dbReference type="ARBA" id="ARBA00022786"/>
    </source>
</evidence>
<name>A0ABR2B7D9_9ROSI</name>
<feature type="transmembrane region" description="Helical" evidence="25">
    <location>
        <begin position="267"/>
        <end position="290"/>
    </location>
</feature>
<keyword evidence="16" id="KW-0813">Transport</keyword>
<keyword evidence="19 25" id="KW-0472">Membrane</keyword>
<keyword evidence="16" id="KW-0653">Protein transport</keyword>
<dbReference type="EC" id="2.7.7.41" evidence="9 24"/>
<accession>A0ABR2B7D9</accession>
<evidence type="ECO:0000256" key="3">
    <source>
        <dbReference type="ARBA" id="ARBA00004141"/>
    </source>
</evidence>
<comment type="similarity">
    <text evidence="7">Belongs to the ATG8 family.</text>
</comment>
<organism evidence="26 27">
    <name type="scientific">Hibiscus sabdariffa</name>
    <name type="common">roselle</name>
    <dbReference type="NCBI Taxonomy" id="183260"/>
    <lineage>
        <taxon>Eukaryota</taxon>
        <taxon>Viridiplantae</taxon>
        <taxon>Streptophyta</taxon>
        <taxon>Embryophyta</taxon>
        <taxon>Tracheophyta</taxon>
        <taxon>Spermatophyta</taxon>
        <taxon>Magnoliopsida</taxon>
        <taxon>eudicotyledons</taxon>
        <taxon>Gunneridae</taxon>
        <taxon>Pentapetalae</taxon>
        <taxon>rosids</taxon>
        <taxon>malvids</taxon>
        <taxon>Malvales</taxon>
        <taxon>Malvaceae</taxon>
        <taxon>Malvoideae</taxon>
        <taxon>Hibiscus</taxon>
    </lineage>
</organism>
<sequence length="607" mass="66456">MASFVEISRYNLIPLSVTSLCGCPCRLLSNNTLSRSCRTPKLNLNFVFHGSQPLFRVRPTSIFVNRRLIMAVARAEPESIDESNANEEIDKGHELSAAKDSVSEPQHKSSQLRKRIVFGLGIGISVGGAVLVGGWVFTVALAAAVLLGAREYFELVRSRGITAGMTPPPRYVSRVCSVICALMPLLTLYFGNIDISVTSAAFVVAMALLMQRGNPRFAQLSSTMFGLFYCGYLPCFWVKLRCGLAAPALNTRIGAGWPYLLGGQAHWTVGLVATLISFSSIIAADTYAFLGGKAIGRTPLTNISPKKTWEGAIVGLGGCIATSVVLSKILSWPASLLSAIAFGILNFFGSVFGDLTESMIKRDAGVKDSGSLIPGHGGILDRVDSYIFTGALAYSFVKILLPLYGGTEAALALPTLLWSKSRTTFLCNFFRVQCNTTTQAHLVCRDRMAKSSFKIEHDFEKRRAEAARIREKYPDRIPVIVEKAERSDIPTIDKKKYLVPADLTVGQFVYVIRKRIKLSAEKAIFIFVDSVLPPTGAIMSTIYDEKKDEDGFLYVTYSGENTFEYQRTPAVDDDCGGPSMDDGMEGQRGNRKNHMLLPILTVNKTFF</sequence>
<evidence type="ECO:0000256" key="8">
    <source>
        <dbReference type="ARBA" id="ARBA00010185"/>
    </source>
</evidence>
<evidence type="ECO:0000256" key="21">
    <source>
        <dbReference type="ARBA" id="ARBA00023212"/>
    </source>
</evidence>
<evidence type="ECO:0000256" key="14">
    <source>
        <dbReference type="ARBA" id="ARBA00022701"/>
    </source>
</evidence>
<keyword evidence="10" id="KW-0444">Lipid biosynthesis</keyword>
<evidence type="ECO:0000256" key="11">
    <source>
        <dbReference type="ARBA" id="ARBA00022679"/>
    </source>
</evidence>
<feature type="transmembrane region" description="Helical" evidence="25">
    <location>
        <begin position="189"/>
        <end position="210"/>
    </location>
</feature>
<evidence type="ECO:0000256" key="17">
    <source>
        <dbReference type="ARBA" id="ARBA00022989"/>
    </source>
</evidence>
<evidence type="ECO:0000256" key="10">
    <source>
        <dbReference type="ARBA" id="ARBA00022516"/>
    </source>
</evidence>
<evidence type="ECO:0000256" key="1">
    <source>
        <dbReference type="ARBA" id="ARBA00001698"/>
    </source>
</evidence>
<evidence type="ECO:0000256" key="16">
    <source>
        <dbReference type="ARBA" id="ARBA00022927"/>
    </source>
</evidence>
<dbReference type="Pfam" id="PF02991">
    <property type="entry name" value="ATG8"/>
    <property type="match status" value="1"/>
</dbReference>
<comment type="caution">
    <text evidence="26">The sequence shown here is derived from an EMBL/GenBank/DDBJ whole genome shotgun (WGS) entry which is preliminary data.</text>
</comment>
<dbReference type="InterPro" id="IPR004241">
    <property type="entry name" value="Atg8-like"/>
</dbReference>
<evidence type="ECO:0000256" key="24">
    <source>
        <dbReference type="RuleBase" id="RU003938"/>
    </source>
</evidence>
<evidence type="ECO:0000313" key="27">
    <source>
        <dbReference type="Proteomes" id="UP001472677"/>
    </source>
</evidence>
<keyword evidence="17 25" id="KW-1133">Transmembrane helix</keyword>
<keyword evidence="27" id="KW-1185">Reference proteome</keyword>
<keyword evidence="21" id="KW-0963">Cytoplasm</keyword>
<evidence type="ECO:0000256" key="13">
    <source>
        <dbReference type="ARBA" id="ARBA00022695"/>
    </source>
</evidence>
<evidence type="ECO:0000256" key="5">
    <source>
        <dbReference type="ARBA" id="ARBA00005119"/>
    </source>
</evidence>
<evidence type="ECO:0000256" key="18">
    <source>
        <dbReference type="ARBA" id="ARBA00023098"/>
    </source>
</evidence>
<keyword evidence="12 24" id="KW-0812">Transmembrane</keyword>
<comment type="function">
    <text evidence="2">Ubiquitin-like modifier involved in autophagosomes formation. May mediate the delivery of the autophagosomes to the vacuole via the microtubule cytoskeleton.</text>
</comment>
<proteinExistence type="inferred from homology"/>
<keyword evidence="20" id="KW-0594">Phospholipid biosynthesis</keyword>
<dbReference type="SUPFAM" id="SSF54236">
    <property type="entry name" value="Ubiquitin-like"/>
    <property type="match status" value="1"/>
</dbReference>
<dbReference type="PANTHER" id="PTHR47101">
    <property type="entry name" value="PHOSPHATIDATE CYTIDYLYLTRANSFERASE 5, CHLOROPLASTIC"/>
    <property type="match status" value="1"/>
</dbReference>
<evidence type="ECO:0000256" key="2">
    <source>
        <dbReference type="ARBA" id="ARBA00003307"/>
    </source>
</evidence>
<dbReference type="CDD" id="cd16128">
    <property type="entry name" value="Ubl_ATG8"/>
    <property type="match status" value="1"/>
</dbReference>
<evidence type="ECO:0000256" key="9">
    <source>
        <dbReference type="ARBA" id="ARBA00012487"/>
    </source>
</evidence>
<feature type="transmembrane region" description="Helical" evidence="25">
    <location>
        <begin position="116"/>
        <end position="149"/>
    </location>
</feature>
<evidence type="ECO:0000256" key="20">
    <source>
        <dbReference type="ARBA" id="ARBA00023209"/>
    </source>
</evidence>
<evidence type="ECO:0000256" key="6">
    <source>
        <dbReference type="ARBA" id="ARBA00005189"/>
    </source>
</evidence>
<dbReference type="InterPro" id="IPR000374">
    <property type="entry name" value="PC_trans"/>
</dbReference>
<comment type="pathway">
    <text evidence="6">Lipid metabolism.</text>
</comment>
<evidence type="ECO:0000256" key="7">
    <source>
        <dbReference type="ARBA" id="ARBA00007293"/>
    </source>
</evidence>
<dbReference type="Gene3D" id="3.10.20.90">
    <property type="entry name" value="Phosphatidylinositol 3-kinase Catalytic Subunit, Chain A, domain 1"/>
    <property type="match status" value="1"/>
</dbReference>
<comment type="subcellular location">
    <subcellularLocation>
        <location evidence="4">Cytoplasm</location>
        <location evidence="4">Cytoskeleton</location>
    </subcellularLocation>
    <subcellularLocation>
        <location evidence="3">Membrane</location>
        <topology evidence="3">Multi-pass membrane protein</topology>
    </subcellularLocation>
</comment>
<keyword evidence="13 24" id="KW-0548">Nucleotidyltransferase</keyword>
<keyword evidence="22" id="KW-1208">Phospholipid metabolism</keyword>
<evidence type="ECO:0000256" key="4">
    <source>
        <dbReference type="ARBA" id="ARBA00004245"/>
    </source>
</evidence>
<keyword evidence="23" id="KW-0449">Lipoprotein</keyword>
<evidence type="ECO:0000256" key="23">
    <source>
        <dbReference type="ARBA" id="ARBA00023288"/>
    </source>
</evidence>
<gene>
    <name evidence="26" type="ORF">V6N12_054121</name>
</gene>
<keyword evidence="15" id="KW-0833">Ubl conjugation pathway</keyword>
<evidence type="ECO:0000256" key="25">
    <source>
        <dbReference type="SAM" id="Phobius"/>
    </source>
</evidence>
<dbReference type="PANTHER" id="PTHR47101:SF1">
    <property type="entry name" value="PHOSPHATIDATE CYTIDYLYLTRANSFERASE 4, CHLOROPLASTIC"/>
    <property type="match status" value="1"/>
</dbReference>
<evidence type="ECO:0000256" key="22">
    <source>
        <dbReference type="ARBA" id="ARBA00023264"/>
    </source>
</evidence>
<feature type="transmembrane region" description="Helical" evidence="25">
    <location>
        <begin position="311"/>
        <end position="330"/>
    </location>
</feature>
<dbReference type="EMBL" id="JBBPBM010000159">
    <property type="protein sequence ID" value="KAK8502893.1"/>
    <property type="molecule type" value="Genomic_DNA"/>
</dbReference>
<keyword evidence="11 24" id="KW-0808">Transferase</keyword>
<comment type="catalytic activity">
    <reaction evidence="1 24">
        <text>a 1,2-diacyl-sn-glycero-3-phosphate + CTP + H(+) = a CDP-1,2-diacyl-sn-glycerol + diphosphate</text>
        <dbReference type="Rhea" id="RHEA:16229"/>
        <dbReference type="ChEBI" id="CHEBI:15378"/>
        <dbReference type="ChEBI" id="CHEBI:33019"/>
        <dbReference type="ChEBI" id="CHEBI:37563"/>
        <dbReference type="ChEBI" id="CHEBI:58332"/>
        <dbReference type="ChEBI" id="CHEBI:58608"/>
        <dbReference type="EC" id="2.7.7.41"/>
    </reaction>
</comment>
<evidence type="ECO:0000313" key="26">
    <source>
        <dbReference type="EMBL" id="KAK8502893.1"/>
    </source>
</evidence>
<keyword evidence="21" id="KW-0206">Cytoskeleton</keyword>
<feature type="transmembrane region" description="Helical" evidence="25">
    <location>
        <begin position="222"/>
        <end position="240"/>
    </location>
</feature>
<dbReference type="InterPro" id="IPR029071">
    <property type="entry name" value="Ubiquitin-like_domsf"/>
</dbReference>
<keyword evidence="18" id="KW-0443">Lipid metabolism</keyword>
<dbReference type="PROSITE" id="PS01315">
    <property type="entry name" value="CDS"/>
    <property type="match status" value="1"/>
</dbReference>
<comment type="pathway">
    <text evidence="5 24">Phospholipid metabolism; CDP-diacylglycerol biosynthesis; CDP-diacylglycerol from sn-glycerol 3-phosphate: step 3/3.</text>
</comment>
<comment type="similarity">
    <text evidence="8 24">Belongs to the CDS family.</text>
</comment>
<dbReference type="Proteomes" id="UP001472677">
    <property type="component" value="Unassembled WGS sequence"/>
</dbReference>
<protein>
    <recommendedName>
        <fullName evidence="9 24">Phosphatidate cytidylyltransferase</fullName>
        <ecNumber evidence="9 24">2.7.7.41</ecNumber>
    </recommendedName>
</protein>
<evidence type="ECO:0000256" key="12">
    <source>
        <dbReference type="ARBA" id="ARBA00022692"/>
    </source>
</evidence>
<dbReference type="Pfam" id="PF01148">
    <property type="entry name" value="CTP_transf_1"/>
    <property type="match status" value="1"/>
</dbReference>
<reference evidence="26 27" key="1">
    <citation type="journal article" date="2024" name="G3 (Bethesda)">
        <title>Genome assembly of Hibiscus sabdariffa L. provides insights into metabolisms of medicinal natural products.</title>
        <authorList>
            <person name="Kim T."/>
        </authorList>
    </citation>
    <scope>NUCLEOTIDE SEQUENCE [LARGE SCALE GENOMIC DNA]</scope>
    <source>
        <strain evidence="26">TK-2024</strain>
        <tissue evidence="26">Old leaves</tissue>
    </source>
</reference>
<evidence type="ECO:0000256" key="19">
    <source>
        <dbReference type="ARBA" id="ARBA00023136"/>
    </source>
</evidence>
<keyword evidence="14" id="KW-0493">Microtubule</keyword>